<dbReference type="AlphaFoldDB" id="A0A0T6BGQ1"/>
<dbReference type="Pfam" id="PF00400">
    <property type="entry name" value="WD40"/>
    <property type="match status" value="1"/>
</dbReference>
<protein>
    <submittedName>
        <fullName evidence="2">WD40 domain-containing protein</fullName>
    </submittedName>
</protein>
<comment type="caution">
    <text evidence="2">The sequence shown here is derived from an EMBL/GenBank/DDBJ whole genome shotgun (WGS) entry which is preliminary data.</text>
</comment>
<evidence type="ECO:0000256" key="1">
    <source>
        <dbReference type="PROSITE-ProRule" id="PRU00221"/>
    </source>
</evidence>
<dbReference type="Gene3D" id="2.130.10.10">
    <property type="entry name" value="YVTN repeat-like/Quinoprotein amine dehydrogenase"/>
    <property type="match status" value="2"/>
</dbReference>
<dbReference type="PANTHER" id="PTHR19871:SF37">
    <property type="entry name" value="GH25853P"/>
    <property type="match status" value="1"/>
</dbReference>
<keyword evidence="3" id="KW-1185">Reference proteome</keyword>
<dbReference type="InterPro" id="IPR001680">
    <property type="entry name" value="WD40_rpt"/>
</dbReference>
<name>A0A0T6BGQ1_9SCAR</name>
<feature type="repeat" description="WD" evidence="1">
    <location>
        <begin position="423"/>
        <end position="467"/>
    </location>
</feature>
<gene>
    <name evidence="2" type="ORF">AMK59_5</name>
</gene>
<evidence type="ECO:0000313" key="3">
    <source>
        <dbReference type="Proteomes" id="UP000051574"/>
    </source>
</evidence>
<dbReference type="PROSITE" id="PS50082">
    <property type="entry name" value="WD_REPEATS_2"/>
    <property type="match status" value="1"/>
</dbReference>
<dbReference type="InterPro" id="IPR011047">
    <property type="entry name" value="Quinoprotein_ADH-like_sf"/>
</dbReference>
<dbReference type="OrthoDB" id="2325716at2759"/>
<keyword evidence="1" id="KW-0853">WD repeat</keyword>
<accession>A0A0T6BGQ1</accession>
<dbReference type="PANTHER" id="PTHR19871">
    <property type="entry name" value="BETA TRANSDUCIN-RELATED PROTEIN"/>
    <property type="match status" value="1"/>
</dbReference>
<organism evidence="2 3">
    <name type="scientific">Oryctes borbonicus</name>
    <dbReference type="NCBI Taxonomy" id="1629725"/>
    <lineage>
        <taxon>Eukaryota</taxon>
        <taxon>Metazoa</taxon>
        <taxon>Ecdysozoa</taxon>
        <taxon>Arthropoda</taxon>
        <taxon>Hexapoda</taxon>
        <taxon>Insecta</taxon>
        <taxon>Pterygota</taxon>
        <taxon>Neoptera</taxon>
        <taxon>Endopterygota</taxon>
        <taxon>Coleoptera</taxon>
        <taxon>Polyphaga</taxon>
        <taxon>Scarabaeiformia</taxon>
        <taxon>Scarabaeidae</taxon>
        <taxon>Dynastinae</taxon>
        <taxon>Oryctes</taxon>
    </lineage>
</organism>
<dbReference type="InterPro" id="IPR052752">
    <property type="entry name" value="NACHT-WD_repeat"/>
</dbReference>
<evidence type="ECO:0000313" key="2">
    <source>
        <dbReference type="EMBL" id="KRT86347.1"/>
    </source>
</evidence>
<dbReference type="SUPFAM" id="SSF50998">
    <property type="entry name" value="Quinoprotein alcohol dehydrogenase-like"/>
    <property type="match status" value="1"/>
</dbReference>
<proteinExistence type="predicted"/>
<reference evidence="2 3" key="1">
    <citation type="submission" date="2015-09" db="EMBL/GenBank/DDBJ databases">
        <title>Draft genome of the scarab beetle Oryctes borbonicus.</title>
        <authorList>
            <person name="Meyer J.M."/>
            <person name="Markov G.V."/>
            <person name="Baskaran P."/>
            <person name="Herrmann M."/>
            <person name="Sommer R.J."/>
            <person name="Roedelsperger C."/>
        </authorList>
    </citation>
    <scope>NUCLEOTIDE SEQUENCE [LARGE SCALE GENOMIC DNA]</scope>
    <source>
        <strain evidence="2">OB123</strain>
        <tissue evidence="2">Whole animal</tissue>
    </source>
</reference>
<dbReference type="Proteomes" id="UP000051574">
    <property type="component" value="Unassembled WGS sequence"/>
</dbReference>
<dbReference type="InterPro" id="IPR015943">
    <property type="entry name" value="WD40/YVTN_repeat-like_dom_sf"/>
</dbReference>
<sequence length="533" mass="60972">MARLVSQDTLLGKCYNRRKLDELPYHYFHLNERDLEDPPYIYDFSWIYDKVCGSNCFKLLEDIYMYKIIIKPTDFLELLVNFLETRSNILNYDGRQFYGCFYSYIKEKILKGEMSTNNMDKRILEAYKIAENPPVLSLVPIRYYDNFNSDDSSSSDNTKSIFKEINFNLVVRLPETDNFIVSISTNKEDISVWNVRTCEKVRTLKGVSFPTNLIPIDQYKCVVLCKRELRIYDLNLGKFLTKLKGVMNQKMPYFGLHDQSHLVALSRNRMYVNLMNLDSGDCVTTFKAGEDRFLNSLLVSGDGRILVCGDETQKPFPLLVWNLQSKKLLYDLRIPHHDFITSLSAITHEGHYVCCVCYEIDEPNPNFIVVYDLQSGTLFKKWKPSYNTVSLEISSPGSCVISGLEDARILVWDLITGNCRWCLIGHTAPVNLLRLDPTGSLCLSTDSEGRDRSIRIWDLNKGDLVAVYTPPTNISACEITRNGQHILLGLEGFSELIGLQLKGPGITNTSSEKLYGLTENAGKVFELKESDVC</sequence>
<dbReference type="SMART" id="SM00320">
    <property type="entry name" value="WD40"/>
    <property type="match status" value="3"/>
</dbReference>
<dbReference type="EMBL" id="LJIG01000593">
    <property type="protein sequence ID" value="KRT86347.1"/>
    <property type="molecule type" value="Genomic_DNA"/>
</dbReference>